<dbReference type="AlphaFoldDB" id="A0A8E6BCB2"/>
<organism evidence="2 3">
    <name type="scientific">Telmatocola sphagniphila</name>
    <dbReference type="NCBI Taxonomy" id="1123043"/>
    <lineage>
        <taxon>Bacteria</taxon>
        <taxon>Pseudomonadati</taxon>
        <taxon>Planctomycetota</taxon>
        <taxon>Planctomycetia</taxon>
        <taxon>Gemmatales</taxon>
        <taxon>Gemmataceae</taxon>
    </lineage>
</organism>
<dbReference type="KEGG" id="tsph:KIH39_10265"/>
<dbReference type="InterPro" id="IPR008030">
    <property type="entry name" value="NmrA-like"/>
</dbReference>
<dbReference type="InterPro" id="IPR036291">
    <property type="entry name" value="NAD(P)-bd_dom_sf"/>
</dbReference>
<dbReference type="Proteomes" id="UP000676194">
    <property type="component" value="Chromosome"/>
</dbReference>
<keyword evidence="3" id="KW-1185">Reference proteome</keyword>
<dbReference type="InterPro" id="IPR051604">
    <property type="entry name" value="Ergot_Alk_Oxidoreductase"/>
</dbReference>
<sequence>MILFSGATGLVGGAVVQELLQLKTKNVRALCRNSKDASKIPTGAEVVYGDFSDLESLEKALSGIDSAYLVCAAIPDLVELESNFLQACKKLGTRHVVIQSALGAADFPKSFPSWHRQVEDIARTLKVPHTILRPNGFLQNIGTYFAPSIRTQDCFYGMIGESRISLVDIRDIALAAALLLSLGSPRNQIFELFGPEALSNQEIAQRISNVTGRNVTYINLSEEQILQGMVGAGIPGWRARAIAELDEYYLSGKGAGSDDVLQKLIGRSPRTLDAYLAENVSVFDQPK</sequence>
<name>A0A8E6BCB2_9BACT</name>
<evidence type="ECO:0000313" key="2">
    <source>
        <dbReference type="EMBL" id="QVL34265.1"/>
    </source>
</evidence>
<reference evidence="2" key="1">
    <citation type="submission" date="2021-05" db="EMBL/GenBank/DDBJ databases">
        <title>Complete genome sequence of the cellulolytic planctomycete Telmatocola sphagniphila SP2T and characterization of the first cellulase from planctomycetes.</title>
        <authorList>
            <person name="Rakitin A.L."/>
            <person name="Beletsky A.V."/>
            <person name="Naumoff D.G."/>
            <person name="Kulichevskaya I.S."/>
            <person name="Mardanov A.V."/>
            <person name="Ravin N.V."/>
            <person name="Dedysh S.N."/>
        </authorList>
    </citation>
    <scope>NUCLEOTIDE SEQUENCE</scope>
    <source>
        <strain evidence="2">SP2T</strain>
    </source>
</reference>
<evidence type="ECO:0000313" key="3">
    <source>
        <dbReference type="Proteomes" id="UP000676194"/>
    </source>
</evidence>
<accession>A0A8E6BCB2</accession>
<dbReference type="PANTHER" id="PTHR43162:SF1">
    <property type="entry name" value="PRESTALK A DIFFERENTIATION PROTEIN A"/>
    <property type="match status" value="1"/>
</dbReference>
<dbReference type="Pfam" id="PF05368">
    <property type="entry name" value="NmrA"/>
    <property type="match status" value="1"/>
</dbReference>
<dbReference type="RefSeq" id="WP_213499237.1">
    <property type="nucleotide sequence ID" value="NZ_CP074694.1"/>
</dbReference>
<proteinExistence type="predicted"/>
<dbReference type="SUPFAM" id="SSF51735">
    <property type="entry name" value="NAD(P)-binding Rossmann-fold domains"/>
    <property type="match status" value="1"/>
</dbReference>
<protein>
    <submittedName>
        <fullName evidence="2">NAD(P)H-binding protein</fullName>
    </submittedName>
</protein>
<dbReference type="Gene3D" id="3.90.25.10">
    <property type="entry name" value="UDP-galactose 4-epimerase, domain 1"/>
    <property type="match status" value="1"/>
</dbReference>
<gene>
    <name evidence="2" type="ORF">KIH39_10265</name>
</gene>
<feature type="domain" description="NmrA-like" evidence="1">
    <location>
        <begin position="2"/>
        <end position="249"/>
    </location>
</feature>
<dbReference type="EMBL" id="CP074694">
    <property type="protein sequence ID" value="QVL34265.1"/>
    <property type="molecule type" value="Genomic_DNA"/>
</dbReference>
<dbReference type="PANTHER" id="PTHR43162">
    <property type="match status" value="1"/>
</dbReference>
<dbReference type="Gene3D" id="3.40.50.720">
    <property type="entry name" value="NAD(P)-binding Rossmann-like Domain"/>
    <property type="match status" value="1"/>
</dbReference>
<evidence type="ECO:0000259" key="1">
    <source>
        <dbReference type="Pfam" id="PF05368"/>
    </source>
</evidence>